<feature type="domain" description="SGNH hydrolase-type esterase" evidence="1">
    <location>
        <begin position="6"/>
        <end position="199"/>
    </location>
</feature>
<dbReference type="Proteomes" id="UP001215503">
    <property type="component" value="Unassembled WGS sequence"/>
</dbReference>
<dbReference type="RefSeq" id="WP_275823780.1">
    <property type="nucleotide sequence ID" value="NZ_JARHUD010000008.1"/>
</dbReference>
<keyword evidence="2" id="KW-0378">Hydrolase</keyword>
<dbReference type="InterPro" id="IPR036514">
    <property type="entry name" value="SGNH_hydro_sf"/>
</dbReference>
<sequence length="210" mass="22346">MPCLLAFGDSNTHGLKPIVRRGDYARHGPQARWPTVCAAALGSEWSLVEEGLPGRTTQFDDPVMGAHMNGRNGLHMALLSHGPIDLLALMLGTNDCKTRFAPTPERVTAGIAGLLDIALWPDIQARHGGFEILLICPPSVEETGVLAGEFWGATAVSRELATHYSTLADARGLKFLDAGWVATVSPTDGIHLQPSAHQALGAAVAESIRR</sequence>
<keyword evidence="3" id="KW-1185">Reference proteome</keyword>
<dbReference type="Gene3D" id="3.40.50.1110">
    <property type="entry name" value="SGNH hydrolase"/>
    <property type="match status" value="1"/>
</dbReference>
<reference evidence="2 3" key="1">
    <citation type="submission" date="2023-03" db="EMBL/GenBank/DDBJ databases">
        <title>Fodinicurvata sp. CAU 1616 isolated from sea sendiment.</title>
        <authorList>
            <person name="Kim W."/>
        </authorList>
    </citation>
    <scope>NUCLEOTIDE SEQUENCE [LARGE SCALE GENOMIC DNA]</scope>
    <source>
        <strain evidence="2 3">CAU 1616</strain>
    </source>
</reference>
<accession>A0ABT5YPW7</accession>
<evidence type="ECO:0000259" key="1">
    <source>
        <dbReference type="Pfam" id="PF13472"/>
    </source>
</evidence>
<protein>
    <submittedName>
        <fullName evidence="2">SGNH/GDSL hydrolase family protein</fullName>
    </submittedName>
</protein>
<dbReference type="SUPFAM" id="SSF52266">
    <property type="entry name" value="SGNH hydrolase"/>
    <property type="match status" value="1"/>
</dbReference>
<comment type="caution">
    <text evidence="2">The sequence shown here is derived from an EMBL/GenBank/DDBJ whole genome shotgun (WGS) entry which is preliminary data.</text>
</comment>
<dbReference type="InterPro" id="IPR013830">
    <property type="entry name" value="SGNH_hydro"/>
</dbReference>
<organism evidence="2 3">
    <name type="scientific">Aquibaculum arenosum</name>
    <dbReference type="NCBI Taxonomy" id="3032591"/>
    <lineage>
        <taxon>Bacteria</taxon>
        <taxon>Pseudomonadati</taxon>
        <taxon>Pseudomonadota</taxon>
        <taxon>Alphaproteobacteria</taxon>
        <taxon>Rhodospirillales</taxon>
        <taxon>Rhodovibrionaceae</taxon>
        <taxon>Aquibaculum</taxon>
    </lineage>
</organism>
<evidence type="ECO:0000313" key="3">
    <source>
        <dbReference type="Proteomes" id="UP001215503"/>
    </source>
</evidence>
<dbReference type="EMBL" id="JARHUD010000008">
    <property type="protein sequence ID" value="MDF2097011.1"/>
    <property type="molecule type" value="Genomic_DNA"/>
</dbReference>
<dbReference type="GO" id="GO:0016787">
    <property type="term" value="F:hydrolase activity"/>
    <property type="evidence" value="ECO:0007669"/>
    <property type="project" value="UniProtKB-KW"/>
</dbReference>
<proteinExistence type="predicted"/>
<evidence type="ECO:0000313" key="2">
    <source>
        <dbReference type="EMBL" id="MDF2097011.1"/>
    </source>
</evidence>
<name>A0ABT5YPW7_9PROT</name>
<dbReference type="CDD" id="cd01839">
    <property type="entry name" value="SGNH_arylesterase_like"/>
    <property type="match status" value="1"/>
</dbReference>
<dbReference type="Pfam" id="PF13472">
    <property type="entry name" value="Lipase_GDSL_2"/>
    <property type="match status" value="1"/>
</dbReference>
<gene>
    <name evidence="2" type="ORF">P2G67_13595</name>
</gene>